<feature type="compositionally biased region" description="Polar residues" evidence="1">
    <location>
        <begin position="156"/>
        <end position="170"/>
    </location>
</feature>
<evidence type="ECO:0000256" key="1">
    <source>
        <dbReference type="SAM" id="MobiDB-lite"/>
    </source>
</evidence>
<gene>
    <name evidence="2" type="ORF">FPHYL_3616</name>
</gene>
<evidence type="ECO:0000313" key="2">
    <source>
        <dbReference type="EMBL" id="KAF5566675.1"/>
    </source>
</evidence>
<dbReference type="OrthoDB" id="194358at2759"/>
<dbReference type="Proteomes" id="UP000582016">
    <property type="component" value="Unassembled WGS sequence"/>
</dbReference>
<feature type="region of interest" description="Disordered" evidence="1">
    <location>
        <begin position="94"/>
        <end position="170"/>
    </location>
</feature>
<reference evidence="2 3" key="1">
    <citation type="submission" date="2020-05" db="EMBL/GenBank/DDBJ databases">
        <title>Identification and distribution of gene clusters putatively required for synthesis of sphingolipid metabolism inhibitors in phylogenetically diverse species of the filamentous fungus Fusarium.</title>
        <authorList>
            <person name="Kim H.-S."/>
            <person name="Busman M."/>
            <person name="Brown D.W."/>
            <person name="Divon H."/>
            <person name="Uhlig S."/>
            <person name="Proctor R.H."/>
        </authorList>
    </citation>
    <scope>NUCLEOTIDE SEQUENCE [LARGE SCALE GENOMIC DNA]</scope>
    <source>
        <strain evidence="2 3">NRRL 13617</strain>
    </source>
</reference>
<protein>
    <submittedName>
        <fullName evidence="2">Transcriptional regulator</fullName>
    </submittedName>
</protein>
<dbReference type="SUPFAM" id="SSF57959">
    <property type="entry name" value="Leucine zipper domain"/>
    <property type="match status" value="1"/>
</dbReference>
<feature type="compositionally biased region" description="Basic and acidic residues" evidence="1">
    <location>
        <begin position="54"/>
        <end position="64"/>
    </location>
</feature>
<accession>A0A8H5K6U5</accession>
<feature type="compositionally biased region" description="Basic and acidic residues" evidence="1">
    <location>
        <begin position="245"/>
        <end position="254"/>
    </location>
</feature>
<evidence type="ECO:0000313" key="3">
    <source>
        <dbReference type="Proteomes" id="UP000582016"/>
    </source>
</evidence>
<feature type="region of interest" description="Disordered" evidence="1">
    <location>
        <begin position="245"/>
        <end position="292"/>
    </location>
</feature>
<dbReference type="InterPro" id="IPR046347">
    <property type="entry name" value="bZIP_sf"/>
</dbReference>
<sequence>MNVVFTSNPSAPASLGANANASDLECQGLTDPRAKKRLQNRVAQRSYRRRVKSRIADLQKKVAQYEDANPSKAGPETAEQPRLHQYSVDQRLSYTSPQTTSRGSTQGLPEVLGTGSTREKIQESATHRNSNYIPSPASSLGPINQISGPPVVQAGRSHQQVGPGGETQQTRRSSLVAEPHEANGCLHQAHFDDITVNQNTSSAILQSFPTSTFDAATSHPPFITDELEGELDLGWMLANTEVEGRKPCSCDKSPDQNPRPSSTNSNSLKDQSSTARQPSYTSSSRSPATVPRESLNARFQNIMECVGAMGFESFDDLVTSYYADEFEEASKLFHEQRFSRIRRLPGVFAEILEGARKWEPLERRGLGEEVLKEAEAVLMLENSEGWQSLQPITDAAMTKDNVSTEQVYQSLSTVLPMEHLIVQHGSEIVLAQLWRLLHYCISQVGYQKLKY</sequence>
<feature type="compositionally biased region" description="Basic and acidic residues" evidence="1">
    <location>
        <begin position="117"/>
        <end position="126"/>
    </location>
</feature>
<feature type="region of interest" description="Disordered" evidence="1">
    <location>
        <begin position="1"/>
        <end position="20"/>
    </location>
</feature>
<feature type="region of interest" description="Disordered" evidence="1">
    <location>
        <begin position="26"/>
        <end position="82"/>
    </location>
</feature>
<dbReference type="CDD" id="cd14688">
    <property type="entry name" value="bZIP_YAP"/>
    <property type="match status" value="1"/>
</dbReference>
<feature type="compositionally biased region" description="Polar residues" evidence="1">
    <location>
        <begin position="255"/>
        <end position="287"/>
    </location>
</feature>
<name>A0A8H5K6U5_9HYPO</name>
<keyword evidence="3" id="KW-1185">Reference proteome</keyword>
<proteinExistence type="predicted"/>
<comment type="caution">
    <text evidence="2">The sequence shown here is derived from an EMBL/GenBank/DDBJ whole genome shotgun (WGS) entry which is preliminary data.</text>
</comment>
<dbReference type="Gene3D" id="1.20.5.170">
    <property type="match status" value="1"/>
</dbReference>
<dbReference type="AlphaFoldDB" id="A0A8H5K6U5"/>
<dbReference type="GO" id="GO:0003700">
    <property type="term" value="F:DNA-binding transcription factor activity"/>
    <property type="evidence" value="ECO:0007669"/>
    <property type="project" value="InterPro"/>
</dbReference>
<dbReference type="EMBL" id="JAAOAQ010000107">
    <property type="protein sequence ID" value="KAF5566675.1"/>
    <property type="molecule type" value="Genomic_DNA"/>
</dbReference>
<feature type="compositionally biased region" description="Polar residues" evidence="1">
    <location>
        <begin position="94"/>
        <end position="107"/>
    </location>
</feature>
<feature type="compositionally biased region" description="Polar residues" evidence="1">
    <location>
        <begin position="127"/>
        <end position="147"/>
    </location>
</feature>
<organism evidence="2 3">
    <name type="scientific">Fusarium phyllophilum</name>
    <dbReference type="NCBI Taxonomy" id="47803"/>
    <lineage>
        <taxon>Eukaryota</taxon>
        <taxon>Fungi</taxon>
        <taxon>Dikarya</taxon>
        <taxon>Ascomycota</taxon>
        <taxon>Pezizomycotina</taxon>
        <taxon>Sordariomycetes</taxon>
        <taxon>Hypocreomycetidae</taxon>
        <taxon>Hypocreales</taxon>
        <taxon>Nectriaceae</taxon>
        <taxon>Fusarium</taxon>
        <taxon>Fusarium fujikuroi species complex</taxon>
    </lineage>
</organism>